<proteinExistence type="predicted"/>
<gene>
    <name evidence="1" type="ORF">J2Z20_001185</name>
</gene>
<reference evidence="1 2" key="1">
    <citation type="submission" date="2021-03" db="EMBL/GenBank/DDBJ databases">
        <title>Genomic Encyclopedia of Type Strains, Phase IV (KMG-IV): sequencing the most valuable type-strain genomes for metagenomic binning, comparative biology and taxonomic classification.</title>
        <authorList>
            <person name="Goeker M."/>
        </authorList>
    </citation>
    <scope>NUCLEOTIDE SEQUENCE [LARGE SCALE GENOMIC DNA]</scope>
    <source>
        <strain evidence="1 2">DSM 23491</strain>
    </source>
</reference>
<protein>
    <submittedName>
        <fullName evidence="1">ABC-type multidrug transport system fused ATPase/permease subunit</fullName>
    </submittedName>
</protein>
<accession>A0ABS4H1C7</accession>
<comment type="caution">
    <text evidence="1">The sequence shown here is derived from an EMBL/GenBank/DDBJ whole genome shotgun (WGS) entry which is preliminary data.</text>
</comment>
<keyword evidence="2" id="KW-1185">Reference proteome</keyword>
<evidence type="ECO:0000313" key="1">
    <source>
        <dbReference type="EMBL" id="MBP1936324.1"/>
    </source>
</evidence>
<evidence type="ECO:0000313" key="2">
    <source>
        <dbReference type="Proteomes" id="UP001519273"/>
    </source>
</evidence>
<dbReference type="Proteomes" id="UP001519273">
    <property type="component" value="Unassembled WGS sequence"/>
</dbReference>
<name>A0ABS4H1C7_9BACL</name>
<sequence>MIVEHGTHEQLMEMDGSYARRYNVQHLES</sequence>
<organism evidence="1 2">
    <name type="scientific">Paenibacillus sediminis</name>
    <dbReference type="NCBI Taxonomy" id="664909"/>
    <lineage>
        <taxon>Bacteria</taxon>
        <taxon>Bacillati</taxon>
        <taxon>Bacillota</taxon>
        <taxon>Bacilli</taxon>
        <taxon>Bacillales</taxon>
        <taxon>Paenibacillaceae</taxon>
        <taxon>Paenibacillus</taxon>
    </lineage>
</organism>
<dbReference type="EMBL" id="JAGGKP010000001">
    <property type="protein sequence ID" value="MBP1936324.1"/>
    <property type="molecule type" value="Genomic_DNA"/>
</dbReference>